<dbReference type="AlphaFoldDB" id="A0AAV6FP54"/>
<organism evidence="2 3">
    <name type="scientific">Alosa alosa</name>
    <name type="common">allis shad</name>
    <dbReference type="NCBI Taxonomy" id="278164"/>
    <lineage>
        <taxon>Eukaryota</taxon>
        <taxon>Metazoa</taxon>
        <taxon>Chordata</taxon>
        <taxon>Craniata</taxon>
        <taxon>Vertebrata</taxon>
        <taxon>Euteleostomi</taxon>
        <taxon>Actinopterygii</taxon>
        <taxon>Neopterygii</taxon>
        <taxon>Teleostei</taxon>
        <taxon>Clupei</taxon>
        <taxon>Clupeiformes</taxon>
        <taxon>Clupeoidei</taxon>
        <taxon>Clupeidae</taxon>
        <taxon>Alosa</taxon>
    </lineage>
</organism>
<dbReference type="EMBL" id="JADWDJ010000020">
    <property type="protein sequence ID" value="KAG5264663.1"/>
    <property type="molecule type" value="Genomic_DNA"/>
</dbReference>
<name>A0AAV6FP54_9TELE</name>
<accession>A0AAV6FP54</accession>
<keyword evidence="1" id="KW-0472">Membrane</keyword>
<evidence type="ECO:0000256" key="1">
    <source>
        <dbReference type="SAM" id="Phobius"/>
    </source>
</evidence>
<comment type="caution">
    <text evidence="2">The sequence shown here is derived from an EMBL/GenBank/DDBJ whole genome shotgun (WGS) entry which is preliminary data.</text>
</comment>
<evidence type="ECO:0000313" key="3">
    <source>
        <dbReference type="Proteomes" id="UP000823561"/>
    </source>
</evidence>
<evidence type="ECO:0000313" key="2">
    <source>
        <dbReference type="EMBL" id="KAG5264663.1"/>
    </source>
</evidence>
<gene>
    <name evidence="2" type="ORF">AALO_G00256640</name>
</gene>
<feature type="transmembrane region" description="Helical" evidence="1">
    <location>
        <begin position="58"/>
        <end position="78"/>
    </location>
</feature>
<sequence>MSPCTCRCLAVQKVSTSRRDSICVCLCAHECACVCVCVRVCVCVCVCVRVCERVCVRVCVFVCVCVPCLCVFLLTNIIDNSVHTHTVAVHIALFKKDGLYTQGLHNSPSKQTPLHFYIYVVFTYPMKFLFYMNFVSVLYTVYKCIIRLSRNIFYKRVAVFSSQMHILNKLRQVVKKDYFI</sequence>
<protein>
    <submittedName>
        <fullName evidence="2">Uncharacterized protein</fullName>
    </submittedName>
</protein>
<keyword evidence="1" id="KW-0812">Transmembrane</keyword>
<keyword evidence="3" id="KW-1185">Reference proteome</keyword>
<feature type="transmembrane region" description="Helical" evidence="1">
    <location>
        <begin position="116"/>
        <end position="142"/>
    </location>
</feature>
<reference evidence="2" key="1">
    <citation type="submission" date="2020-10" db="EMBL/GenBank/DDBJ databases">
        <title>Chromosome-scale genome assembly of the Allis shad, Alosa alosa.</title>
        <authorList>
            <person name="Margot Z."/>
            <person name="Christophe K."/>
            <person name="Cabau C."/>
            <person name="Louis A."/>
            <person name="Berthelot C."/>
            <person name="Parey E."/>
            <person name="Roest Crollius H."/>
            <person name="Montfort J."/>
            <person name="Robinson-Rechavi M."/>
            <person name="Bucao C."/>
            <person name="Bouchez O."/>
            <person name="Gislard M."/>
            <person name="Lluch J."/>
            <person name="Milhes M."/>
            <person name="Lampietro C."/>
            <person name="Lopez Roques C."/>
            <person name="Donnadieu C."/>
            <person name="Braasch I."/>
            <person name="Desvignes T."/>
            <person name="Postlethwait J."/>
            <person name="Bobe J."/>
            <person name="Guiguen Y."/>
        </authorList>
    </citation>
    <scope>NUCLEOTIDE SEQUENCE</scope>
    <source>
        <strain evidence="2">M-15738</strain>
        <tissue evidence="2">Blood</tissue>
    </source>
</reference>
<dbReference type="Proteomes" id="UP000823561">
    <property type="component" value="Chromosome 20"/>
</dbReference>
<keyword evidence="1" id="KW-1133">Transmembrane helix</keyword>
<proteinExistence type="predicted"/>